<proteinExistence type="predicted"/>
<organism evidence="1 2">
    <name type="scientific">Chaetomium tenue</name>
    <dbReference type="NCBI Taxonomy" id="1854479"/>
    <lineage>
        <taxon>Eukaryota</taxon>
        <taxon>Fungi</taxon>
        <taxon>Dikarya</taxon>
        <taxon>Ascomycota</taxon>
        <taxon>Pezizomycotina</taxon>
        <taxon>Sordariomycetes</taxon>
        <taxon>Sordariomycetidae</taxon>
        <taxon>Sordariales</taxon>
        <taxon>Chaetomiaceae</taxon>
        <taxon>Chaetomium</taxon>
    </lineage>
</organism>
<protein>
    <submittedName>
        <fullName evidence="1">Uncharacterized protein</fullName>
    </submittedName>
</protein>
<sequence length="313" mass="34189">MPSIAQESPTVQSSRKRRRDGNDHQIHPATNTPHGIFHQDDRTHHSSASANRKIIPIPPGKRQRTLVDIELEVDGEPMQRSPSNSPPQRHHHGLHHLHREHQQTRDASRVEEDTRSRSTLPTPTAAPPMSRCHICSRKPNKKSDLDSFADCEGCGQRTCYVCIRECLGWGGGGGGGGPSPYPYAHSPTTTQTQPQPQSQPQPQRRAQPHNPHPAVSEGPHHSARALPSPATATTTTSIGGASAEEAGEVSFTMLDADDEEQQQAQHDDVGRREHEQGWTTGGGHKRVVCSRCCVERGQDGEVVCLGCLPFVEG</sequence>
<comment type="caution">
    <text evidence="1">The sequence shown here is derived from an EMBL/GenBank/DDBJ whole genome shotgun (WGS) entry which is preliminary data.</text>
</comment>
<accession>A0ACB7PRH5</accession>
<dbReference type="Proteomes" id="UP000724584">
    <property type="component" value="Unassembled WGS sequence"/>
</dbReference>
<evidence type="ECO:0000313" key="2">
    <source>
        <dbReference type="Proteomes" id="UP000724584"/>
    </source>
</evidence>
<dbReference type="EMBL" id="JAGIZQ010000001">
    <property type="protein sequence ID" value="KAH6650653.1"/>
    <property type="molecule type" value="Genomic_DNA"/>
</dbReference>
<gene>
    <name evidence="1" type="ORF">F5144DRAFT_55708</name>
</gene>
<name>A0ACB7PRH5_9PEZI</name>
<evidence type="ECO:0000313" key="1">
    <source>
        <dbReference type="EMBL" id="KAH6650653.1"/>
    </source>
</evidence>
<keyword evidence="2" id="KW-1185">Reference proteome</keyword>
<reference evidence="1 2" key="1">
    <citation type="journal article" date="2021" name="Nat. Commun.">
        <title>Genetic determinants of endophytism in the Arabidopsis root mycobiome.</title>
        <authorList>
            <person name="Mesny F."/>
            <person name="Miyauchi S."/>
            <person name="Thiergart T."/>
            <person name="Pickel B."/>
            <person name="Atanasova L."/>
            <person name="Karlsson M."/>
            <person name="Huettel B."/>
            <person name="Barry K.W."/>
            <person name="Haridas S."/>
            <person name="Chen C."/>
            <person name="Bauer D."/>
            <person name="Andreopoulos W."/>
            <person name="Pangilinan J."/>
            <person name="LaButti K."/>
            <person name="Riley R."/>
            <person name="Lipzen A."/>
            <person name="Clum A."/>
            <person name="Drula E."/>
            <person name="Henrissat B."/>
            <person name="Kohler A."/>
            <person name="Grigoriev I.V."/>
            <person name="Martin F.M."/>
            <person name="Hacquard S."/>
        </authorList>
    </citation>
    <scope>NUCLEOTIDE SEQUENCE [LARGE SCALE GENOMIC DNA]</scope>
    <source>
        <strain evidence="1 2">MPI-SDFR-AT-0079</strain>
    </source>
</reference>